<evidence type="ECO:0000256" key="1">
    <source>
        <dbReference type="ARBA" id="ARBA00004651"/>
    </source>
</evidence>
<keyword evidence="5 8" id="KW-1133">Transmembrane helix</keyword>
<feature type="transmembrane region" description="Helical" evidence="8">
    <location>
        <begin position="269"/>
        <end position="286"/>
    </location>
</feature>
<keyword evidence="4 7" id="KW-0812">Transmembrane</keyword>
<feature type="transmembrane region" description="Helical" evidence="8">
    <location>
        <begin position="298"/>
        <end position="318"/>
    </location>
</feature>
<evidence type="ECO:0000256" key="7">
    <source>
        <dbReference type="RuleBase" id="RU000320"/>
    </source>
</evidence>
<comment type="subcellular location">
    <subcellularLocation>
        <location evidence="1">Cell membrane</location>
        <topology evidence="1">Multi-pass membrane protein</topology>
    </subcellularLocation>
    <subcellularLocation>
        <location evidence="7">Membrane</location>
        <topology evidence="7">Multi-pass membrane protein</topology>
    </subcellularLocation>
</comment>
<protein>
    <submittedName>
        <fullName evidence="10">Proton-conducting transporter membrane subunit</fullName>
    </submittedName>
</protein>
<name>A0ABW0KLB7_9BACT</name>
<feature type="transmembrane region" description="Helical" evidence="8">
    <location>
        <begin position="180"/>
        <end position="199"/>
    </location>
</feature>
<evidence type="ECO:0000256" key="2">
    <source>
        <dbReference type="ARBA" id="ARBA00005346"/>
    </source>
</evidence>
<feature type="transmembrane region" description="Helical" evidence="8">
    <location>
        <begin position="338"/>
        <end position="363"/>
    </location>
</feature>
<accession>A0ABW0KLB7</accession>
<feature type="transmembrane region" description="Helical" evidence="8">
    <location>
        <begin position="375"/>
        <end position="397"/>
    </location>
</feature>
<dbReference type="PANTHER" id="PTHR42703">
    <property type="entry name" value="NADH DEHYDROGENASE"/>
    <property type="match status" value="1"/>
</dbReference>
<organism evidence="10 11">
    <name type="scientific">Prosthecobacter fluviatilis</name>
    <dbReference type="NCBI Taxonomy" id="445931"/>
    <lineage>
        <taxon>Bacteria</taxon>
        <taxon>Pseudomonadati</taxon>
        <taxon>Verrucomicrobiota</taxon>
        <taxon>Verrucomicrobiia</taxon>
        <taxon>Verrucomicrobiales</taxon>
        <taxon>Verrucomicrobiaceae</taxon>
        <taxon>Prosthecobacter</taxon>
    </lineage>
</organism>
<dbReference type="Proteomes" id="UP001596052">
    <property type="component" value="Unassembled WGS sequence"/>
</dbReference>
<feature type="transmembrane region" description="Helical" evidence="8">
    <location>
        <begin position="74"/>
        <end position="91"/>
    </location>
</feature>
<dbReference type="PANTHER" id="PTHR42703:SF1">
    <property type="entry name" value="NA(+)_H(+) ANTIPORTER SUBUNIT D1"/>
    <property type="match status" value="1"/>
</dbReference>
<dbReference type="Pfam" id="PF00361">
    <property type="entry name" value="Proton_antipo_M"/>
    <property type="match status" value="1"/>
</dbReference>
<evidence type="ECO:0000256" key="5">
    <source>
        <dbReference type="ARBA" id="ARBA00022989"/>
    </source>
</evidence>
<evidence type="ECO:0000256" key="3">
    <source>
        <dbReference type="ARBA" id="ARBA00022475"/>
    </source>
</evidence>
<gene>
    <name evidence="10" type="ORF">ACFQDI_00800</name>
</gene>
<feature type="domain" description="NADH:quinone oxidoreductase/Mrp antiporter transmembrane" evidence="9">
    <location>
        <begin position="179"/>
        <end position="388"/>
    </location>
</feature>
<evidence type="ECO:0000256" key="4">
    <source>
        <dbReference type="ARBA" id="ARBA00022692"/>
    </source>
</evidence>
<evidence type="ECO:0000259" key="9">
    <source>
        <dbReference type="Pfam" id="PF00361"/>
    </source>
</evidence>
<feature type="transmembrane region" description="Helical" evidence="8">
    <location>
        <begin position="149"/>
        <end position="168"/>
    </location>
</feature>
<evidence type="ECO:0000256" key="8">
    <source>
        <dbReference type="SAM" id="Phobius"/>
    </source>
</evidence>
<keyword evidence="11" id="KW-1185">Reference proteome</keyword>
<dbReference type="InterPro" id="IPR050586">
    <property type="entry name" value="CPA3_Na-H_Antiporter_D"/>
</dbReference>
<comment type="similarity">
    <text evidence="2">Belongs to the CPA3 antiporters (TC 2.A.63) subunit D family.</text>
</comment>
<feature type="transmembrane region" description="Helical" evidence="8">
    <location>
        <begin position="242"/>
        <end position="263"/>
    </location>
</feature>
<evidence type="ECO:0000256" key="6">
    <source>
        <dbReference type="ARBA" id="ARBA00023136"/>
    </source>
</evidence>
<feature type="transmembrane region" description="Helical" evidence="8">
    <location>
        <begin position="6"/>
        <end position="24"/>
    </location>
</feature>
<feature type="transmembrane region" description="Helical" evidence="8">
    <location>
        <begin position="31"/>
        <end position="54"/>
    </location>
</feature>
<feature type="transmembrane region" description="Helical" evidence="8">
    <location>
        <begin position="421"/>
        <end position="441"/>
    </location>
</feature>
<keyword evidence="6 8" id="KW-0472">Membrane</keyword>
<keyword evidence="3" id="KW-1003">Cell membrane</keyword>
<evidence type="ECO:0000313" key="11">
    <source>
        <dbReference type="Proteomes" id="UP001596052"/>
    </source>
</evidence>
<sequence length="461" mass="48486">MPYLSLPYLTVALASLLGGVLASWKASHPRRVAAVAAALAFIAFLAAACESRAAGQGSLHDPWLPFFQADGLNAVPMAFYAALTLAVMVIAPRRDAAGQAPAGMLLISLSVQTAYAAASWVPMVAGWWLSCLPFALGMFGSQRETRLTIGIRLASCVALTAAVIVLSASSTAGFAKYGTLWAAFLTIAVICRKGLFPLHAGVVHAFEHGPLLPKALLFNGHLGVVLVARAEVASLSESAHNAFEFLSLAAVATVGIASLRAFTESKPRRLLAFLCISQASFMLAGITSANIEGVTGALTHWLVVAAASTGLICIVRALEVRVSSSEDPLMHLGLAAKAPRLATFFLICGLALVGLPGTLGYCAEELIFHGMLQNHLSAGIVLLVATVFNAINLLRLYNTLFLGVLPKHVINIPDALPRERWPLTVCILFLVLGGLMPRVVIGWRSDAANSLEKAVRGASAH</sequence>
<dbReference type="EMBL" id="JBHSMQ010000001">
    <property type="protein sequence ID" value="MFC5453376.1"/>
    <property type="molecule type" value="Genomic_DNA"/>
</dbReference>
<evidence type="ECO:0000313" key="10">
    <source>
        <dbReference type="EMBL" id="MFC5453376.1"/>
    </source>
</evidence>
<dbReference type="InterPro" id="IPR001750">
    <property type="entry name" value="ND/Mrp_TM"/>
</dbReference>
<proteinExistence type="inferred from homology"/>
<reference evidence="11" key="1">
    <citation type="journal article" date="2019" name="Int. J. Syst. Evol. Microbiol.">
        <title>The Global Catalogue of Microorganisms (GCM) 10K type strain sequencing project: providing services to taxonomists for standard genome sequencing and annotation.</title>
        <authorList>
            <consortium name="The Broad Institute Genomics Platform"/>
            <consortium name="The Broad Institute Genome Sequencing Center for Infectious Disease"/>
            <person name="Wu L."/>
            <person name="Ma J."/>
        </authorList>
    </citation>
    <scope>NUCLEOTIDE SEQUENCE [LARGE SCALE GENOMIC DNA]</scope>
    <source>
        <strain evidence="11">CGMCC 4.1469</strain>
    </source>
</reference>
<dbReference type="RefSeq" id="WP_377162393.1">
    <property type="nucleotide sequence ID" value="NZ_JBHSMQ010000001.1"/>
</dbReference>
<feature type="transmembrane region" description="Helical" evidence="8">
    <location>
        <begin position="103"/>
        <end position="129"/>
    </location>
</feature>
<comment type="caution">
    <text evidence="10">The sequence shown here is derived from an EMBL/GenBank/DDBJ whole genome shotgun (WGS) entry which is preliminary data.</text>
</comment>